<name>A0A3E2TE20_9FIRM</name>
<dbReference type="EC" id="3.1.11.6" evidence="5"/>
<dbReference type="AlphaFoldDB" id="A0A3E2TE20"/>
<accession>A0A3E2TE20</accession>
<evidence type="ECO:0000313" key="10">
    <source>
        <dbReference type="Proteomes" id="UP000261140"/>
    </source>
</evidence>
<evidence type="ECO:0000256" key="4">
    <source>
        <dbReference type="ARBA" id="ARBA00022839"/>
    </source>
</evidence>
<dbReference type="Pfam" id="PF02601">
    <property type="entry name" value="Exonuc_VII_L"/>
    <property type="match status" value="1"/>
</dbReference>
<evidence type="ECO:0000259" key="7">
    <source>
        <dbReference type="Pfam" id="PF02601"/>
    </source>
</evidence>
<keyword evidence="1 5" id="KW-0963">Cytoplasm</keyword>
<dbReference type="GO" id="GO:0003676">
    <property type="term" value="F:nucleic acid binding"/>
    <property type="evidence" value="ECO:0007669"/>
    <property type="project" value="InterPro"/>
</dbReference>
<dbReference type="InterPro" id="IPR020579">
    <property type="entry name" value="Exonuc_VII_lsu_C"/>
</dbReference>
<dbReference type="GO" id="GO:0009318">
    <property type="term" value="C:exodeoxyribonuclease VII complex"/>
    <property type="evidence" value="ECO:0007669"/>
    <property type="project" value="UniProtKB-UniRule"/>
</dbReference>
<dbReference type="GO" id="GO:0005737">
    <property type="term" value="C:cytoplasm"/>
    <property type="evidence" value="ECO:0007669"/>
    <property type="project" value="UniProtKB-SubCell"/>
</dbReference>
<comment type="subcellular location">
    <subcellularLocation>
        <location evidence="5 6">Cytoplasm</location>
    </subcellularLocation>
</comment>
<dbReference type="Pfam" id="PF13742">
    <property type="entry name" value="tRNA_anti_2"/>
    <property type="match status" value="1"/>
</dbReference>
<protein>
    <recommendedName>
        <fullName evidence="5">Exodeoxyribonuclease 7 large subunit</fullName>
        <ecNumber evidence="5">3.1.11.6</ecNumber>
    </recommendedName>
    <alternativeName>
        <fullName evidence="5">Exodeoxyribonuclease VII large subunit</fullName>
        <shortName evidence="5">Exonuclease VII large subunit</shortName>
    </alternativeName>
</protein>
<dbReference type="PANTHER" id="PTHR30008">
    <property type="entry name" value="EXODEOXYRIBONUCLEASE 7 LARGE SUBUNIT"/>
    <property type="match status" value="1"/>
</dbReference>
<keyword evidence="4 5" id="KW-0269">Exonuclease</keyword>
<keyword evidence="2 5" id="KW-0540">Nuclease</keyword>
<dbReference type="RefSeq" id="WP_117504077.1">
    <property type="nucleotide sequence ID" value="NZ_QVEQ01000001.1"/>
</dbReference>
<organism evidence="9 10">
    <name type="scientific">Faecalibacterium prausnitzii</name>
    <dbReference type="NCBI Taxonomy" id="853"/>
    <lineage>
        <taxon>Bacteria</taxon>
        <taxon>Bacillati</taxon>
        <taxon>Bacillota</taxon>
        <taxon>Clostridia</taxon>
        <taxon>Eubacteriales</taxon>
        <taxon>Oscillospiraceae</taxon>
        <taxon>Faecalibacterium</taxon>
    </lineage>
</organism>
<evidence type="ECO:0000313" key="9">
    <source>
        <dbReference type="EMBL" id="RGB73455.1"/>
    </source>
</evidence>
<gene>
    <name evidence="5 9" type="primary">xseA</name>
    <name evidence="9" type="ORF">DWZ89_01300</name>
</gene>
<comment type="catalytic activity">
    <reaction evidence="5 6">
        <text>Exonucleolytic cleavage in either 5'- to 3'- or 3'- to 5'-direction to yield nucleoside 5'-phosphates.</text>
        <dbReference type="EC" id="3.1.11.6"/>
    </reaction>
</comment>
<evidence type="ECO:0000256" key="1">
    <source>
        <dbReference type="ARBA" id="ARBA00022490"/>
    </source>
</evidence>
<dbReference type="PANTHER" id="PTHR30008:SF0">
    <property type="entry name" value="EXODEOXYRIBONUCLEASE 7 LARGE SUBUNIT"/>
    <property type="match status" value="1"/>
</dbReference>
<dbReference type="GO" id="GO:0008855">
    <property type="term" value="F:exodeoxyribonuclease VII activity"/>
    <property type="evidence" value="ECO:0007669"/>
    <property type="project" value="UniProtKB-UniRule"/>
</dbReference>
<evidence type="ECO:0000256" key="6">
    <source>
        <dbReference type="RuleBase" id="RU004355"/>
    </source>
</evidence>
<dbReference type="HAMAP" id="MF_00378">
    <property type="entry name" value="Exonuc_7_L"/>
    <property type="match status" value="1"/>
</dbReference>
<evidence type="ECO:0000256" key="3">
    <source>
        <dbReference type="ARBA" id="ARBA00022801"/>
    </source>
</evidence>
<dbReference type="GO" id="GO:0006308">
    <property type="term" value="P:DNA catabolic process"/>
    <property type="evidence" value="ECO:0007669"/>
    <property type="project" value="UniProtKB-UniRule"/>
</dbReference>
<comment type="similarity">
    <text evidence="5 6">Belongs to the XseA family.</text>
</comment>
<reference evidence="9 10" key="1">
    <citation type="submission" date="2018-08" db="EMBL/GenBank/DDBJ databases">
        <title>A genome reference for cultivated species of the human gut microbiota.</title>
        <authorList>
            <person name="Zou Y."/>
            <person name="Xue W."/>
            <person name="Luo G."/>
        </authorList>
    </citation>
    <scope>NUCLEOTIDE SEQUENCE [LARGE SCALE GENOMIC DNA]</scope>
    <source>
        <strain evidence="9 10">AF36-11AT</strain>
    </source>
</reference>
<proteinExistence type="inferred from homology"/>
<comment type="subunit">
    <text evidence="5">Heterooligomer composed of large and small subunits.</text>
</comment>
<dbReference type="InterPro" id="IPR025824">
    <property type="entry name" value="OB-fold_nuc-bd_dom"/>
</dbReference>
<evidence type="ECO:0000256" key="2">
    <source>
        <dbReference type="ARBA" id="ARBA00022722"/>
    </source>
</evidence>
<sequence length="407" mass="44964">MAEVISVSALNRYVKNLLDVNDVLFDLALRGEIANYVQNARSGHCYFSLRDEAASVRAVMFRSDARRLGFQPEEGMKVVVRCRVTLYERDGAFQVYVNDMFPDGIGSTQLAFEQLKAKLDKEGLFAPEHKKPLPRFPQCIGLVTSKTGAALQDIRNVIGRRWPAVRLLLAPVNVQGFEAAEEIADAITRLDKSGLVDEIIVARGGGSREDLWVFNAEVIARAAYRCKTPLISAIGHEIDFTILDFVADQRAPTPSAAAELAVPDRAEQGRKLCTLEENIHNCIQFKLSLCYNRLEQTEQLLSRAGVQAALEERAARLDTLAGRLQTAARGKLQAGELRLKHTAALAASLNPYGVLARGYAMVQDNRGRICTPDALRPGQTCKLRGTEHRVTCTVNTVEELDESTQKL</sequence>
<evidence type="ECO:0000256" key="5">
    <source>
        <dbReference type="HAMAP-Rule" id="MF_00378"/>
    </source>
</evidence>
<feature type="domain" description="Exonuclease VII large subunit C-terminal" evidence="7">
    <location>
        <begin position="124"/>
        <end position="342"/>
    </location>
</feature>
<dbReference type="Proteomes" id="UP000261140">
    <property type="component" value="Unassembled WGS sequence"/>
</dbReference>
<dbReference type="EMBL" id="QVEQ01000001">
    <property type="protein sequence ID" value="RGB73455.1"/>
    <property type="molecule type" value="Genomic_DNA"/>
</dbReference>
<keyword evidence="3 5" id="KW-0378">Hydrolase</keyword>
<dbReference type="InterPro" id="IPR003753">
    <property type="entry name" value="Exonuc_VII_L"/>
</dbReference>
<dbReference type="CDD" id="cd04489">
    <property type="entry name" value="ExoVII_LU_OBF"/>
    <property type="match status" value="1"/>
</dbReference>
<evidence type="ECO:0000259" key="8">
    <source>
        <dbReference type="Pfam" id="PF13742"/>
    </source>
</evidence>
<dbReference type="NCBIfam" id="TIGR00237">
    <property type="entry name" value="xseA"/>
    <property type="match status" value="1"/>
</dbReference>
<feature type="domain" description="OB-fold nucleic acid binding" evidence="8">
    <location>
        <begin position="5"/>
        <end position="100"/>
    </location>
</feature>
<comment type="function">
    <text evidence="5">Bidirectionally degrades single-stranded DNA into large acid-insoluble oligonucleotides, which are then degraded further into small acid-soluble oligonucleotides.</text>
</comment>
<comment type="caution">
    <text evidence="9">The sequence shown here is derived from an EMBL/GenBank/DDBJ whole genome shotgun (WGS) entry which is preliminary data.</text>
</comment>